<name>A0A2J6STC8_9HELO</name>
<dbReference type="EMBL" id="KZ613866">
    <property type="protein sequence ID" value="PMD54035.1"/>
    <property type="molecule type" value="Genomic_DNA"/>
</dbReference>
<dbReference type="OrthoDB" id="10055769at2759"/>
<keyword evidence="1" id="KW-0548">Nucleotidyltransferase</keyword>
<dbReference type="Gene3D" id="1.10.8.790">
    <property type="entry name" value="RNA-dependent RNA polymerase, slab domain, helical subdomain-like"/>
    <property type="match status" value="1"/>
</dbReference>
<feature type="compositionally biased region" description="Basic and acidic residues" evidence="2">
    <location>
        <begin position="159"/>
        <end position="170"/>
    </location>
</feature>
<evidence type="ECO:0000259" key="3">
    <source>
        <dbReference type="Pfam" id="PF05183"/>
    </source>
</evidence>
<dbReference type="PANTHER" id="PTHR23079:SF14">
    <property type="entry name" value="RNA-DEPENDENT RNA POLYMERASE"/>
    <property type="match status" value="1"/>
</dbReference>
<feature type="domain" description="RDRP core" evidence="3">
    <location>
        <begin position="456"/>
        <end position="1088"/>
    </location>
</feature>
<dbReference type="Proteomes" id="UP000235371">
    <property type="component" value="Unassembled WGS sequence"/>
</dbReference>
<dbReference type="InParanoid" id="A0A2J6STC8"/>
<keyword evidence="1" id="KW-0694">RNA-binding</keyword>
<dbReference type="GeneID" id="36578568"/>
<dbReference type="InterPro" id="IPR057596">
    <property type="entry name" value="RDRP_core"/>
</dbReference>
<evidence type="ECO:0000256" key="2">
    <source>
        <dbReference type="SAM" id="MobiDB-lite"/>
    </source>
</evidence>
<dbReference type="PANTHER" id="PTHR23079">
    <property type="entry name" value="RNA-DEPENDENT RNA POLYMERASE"/>
    <property type="match status" value="1"/>
</dbReference>
<feature type="region of interest" description="Disordered" evidence="2">
    <location>
        <begin position="256"/>
        <end position="275"/>
    </location>
</feature>
<keyword evidence="5" id="KW-1185">Reference proteome</keyword>
<dbReference type="GO" id="GO:0031380">
    <property type="term" value="C:nuclear RNA-directed RNA polymerase complex"/>
    <property type="evidence" value="ECO:0007669"/>
    <property type="project" value="TreeGrafter"/>
</dbReference>
<keyword evidence="1" id="KW-0696">RNA-directed RNA polymerase</keyword>
<evidence type="ECO:0000256" key="1">
    <source>
        <dbReference type="RuleBase" id="RU363098"/>
    </source>
</evidence>
<accession>A0A2J6STC8</accession>
<reference evidence="4 5" key="1">
    <citation type="submission" date="2016-04" db="EMBL/GenBank/DDBJ databases">
        <title>A degradative enzymes factory behind the ericoid mycorrhizal symbiosis.</title>
        <authorList>
            <consortium name="DOE Joint Genome Institute"/>
            <person name="Martino E."/>
            <person name="Morin E."/>
            <person name="Grelet G."/>
            <person name="Kuo A."/>
            <person name="Kohler A."/>
            <person name="Daghino S."/>
            <person name="Barry K."/>
            <person name="Choi C."/>
            <person name="Cichocki N."/>
            <person name="Clum A."/>
            <person name="Copeland A."/>
            <person name="Hainaut M."/>
            <person name="Haridas S."/>
            <person name="Labutti K."/>
            <person name="Lindquist E."/>
            <person name="Lipzen A."/>
            <person name="Khouja H.-R."/>
            <person name="Murat C."/>
            <person name="Ohm R."/>
            <person name="Olson A."/>
            <person name="Spatafora J."/>
            <person name="Veneault-Fourrey C."/>
            <person name="Henrissat B."/>
            <person name="Grigoriev I."/>
            <person name="Martin F."/>
            <person name="Perotto S."/>
        </authorList>
    </citation>
    <scope>NUCLEOTIDE SEQUENCE [LARGE SCALE GENOMIC DNA]</scope>
    <source>
        <strain evidence="4 5">E</strain>
    </source>
</reference>
<dbReference type="Pfam" id="PF05183">
    <property type="entry name" value="RdRP"/>
    <property type="match status" value="1"/>
</dbReference>
<dbReference type="EC" id="2.7.7.48" evidence="1"/>
<organism evidence="4 5">
    <name type="scientific">Hyaloscypha bicolor E</name>
    <dbReference type="NCBI Taxonomy" id="1095630"/>
    <lineage>
        <taxon>Eukaryota</taxon>
        <taxon>Fungi</taxon>
        <taxon>Dikarya</taxon>
        <taxon>Ascomycota</taxon>
        <taxon>Pezizomycotina</taxon>
        <taxon>Leotiomycetes</taxon>
        <taxon>Helotiales</taxon>
        <taxon>Hyaloscyphaceae</taxon>
        <taxon>Hyaloscypha</taxon>
        <taxon>Hyaloscypha bicolor</taxon>
    </lineage>
</organism>
<dbReference type="STRING" id="1095630.A0A2J6STC8"/>
<dbReference type="InterPro" id="IPR007855">
    <property type="entry name" value="RDRP"/>
</dbReference>
<comment type="catalytic activity">
    <reaction evidence="1">
        <text>RNA(n) + a ribonucleoside 5'-triphosphate = RNA(n+1) + diphosphate</text>
        <dbReference type="Rhea" id="RHEA:21248"/>
        <dbReference type="Rhea" id="RHEA-COMP:14527"/>
        <dbReference type="Rhea" id="RHEA-COMP:17342"/>
        <dbReference type="ChEBI" id="CHEBI:33019"/>
        <dbReference type="ChEBI" id="CHEBI:61557"/>
        <dbReference type="ChEBI" id="CHEBI:140395"/>
        <dbReference type="EC" id="2.7.7.48"/>
    </reaction>
</comment>
<comment type="similarity">
    <text evidence="1">Belongs to the RdRP family.</text>
</comment>
<keyword evidence="1" id="KW-0808">Transferase</keyword>
<proteinExistence type="inferred from homology"/>
<feature type="compositionally biased region" description="Polar residues" evidence="2">
    <location>
        <begin position="211"/>
        <end position="241"/>
    </location>
</feature>
<gene>
    <name evidence="4" type="ORF">K444DRAFT_134250</name>
</gene>
<feature type="region of interest" description="Disordered" evidence="2">
    <location>
        <begin position="133"/>
        <end position="245"/>
    </location>
</feature>
<dbReference type="GO" id="GO:0003968">
    <property type="term" value="F:RNA-directed RNA polymerase activity"/>
    <property type="evidence" value="ECO:0007669"/>
    <property type="project" value="UniProtKB-KW"/>
</dbReference>
<dbReference type="GO" id="GO:0030422">
    <property type="term" value="P:siRNA processing"/>
    <property type="evidence" value="ECO:0007669"/>
    <property type="project" value="TreeGrafter"/>
</dbReference>
<dbReference type="GO" id="GO:0003723">
    <property type="term" value="F:RNA binding"/>
    <property type="evidence" value="ECO:0007669"/>
    <property type="project" value="UniProtKB-KW"/>
</dbReference>
<evidence type="ECO:0000313" key="4">
    <source>
        <dbReference type="EMBL" id="PMD54035.1"/>
    </source>
</evidence>
<dbReference type="RefSeq" id="XP_024730939.1">
    <property type="nucleotide sequence ID" value="XM_024870486.1"/>
</dbReference>
<sequence length="1299" mass="146818">MTPEPQTPSKTEQQDLFDTKLDLLSREWDLGIKPKTNYSPEKRGRSLSDQCIEKIRFLHFKKAFDPALLRFREQATILYSGWVHKPKAERGVVPEATRNKPRPVTERERVQLLRLLLGILKEDMSKWMAENTPSPARFLGSQEVDDSPLPLSLGPKPNSDPKRQRDEEVFSKAPIIFKKPRKPDAPQPIASSSKAPESLAPGSMPPPEVKSANTSFASDASSIFSRRPSYNSSWQPGTQETVPEDELIPHTQAVKESFIYPQPDKESSTDYGTSSFEERMADVTEEALGIEAASPEPRLDSQADEGEGEGLSQNLSGMVFGDGTLLDSEKEFQDSLLDSEKAFQDSLRQVFCELPFSLESASLRVIYEITRVCLHANVSFTVIDFPEPAILDDYNILWRFLKGVPALDGKSFPERCSETIWDMASGSGDIAHGFRGIVFSGSLRFNTEYPSAPLFRFVLEPMKLDLSHRLERRFGHDRFFEIDMPNLIGRNLPNSLNALGSRGPEIIHHWLVSSKHPLVGRYWQPFFVKSVERKARKREAKSEEDEVAAAHRLYFFAVDSHGYQQSEWDVRTIEQLLNAIRPSEENMSQSFLKLFTRTSLAVSRNSAAVVLEPNQIHHLPDILCGKEVMTDGAGRISKSLAIKIATKLGLTNLPSGFQARIGEAKGFWSVGNSEHPGDWIEIYASQCKWKSNPSEQSHPSNRTLDVLRWSSPLKSADLNLQFLPLLIEGSKSPAKMKEALAALLNEGLEKELLAIQSAMDDPQSFRQWLRQSHSNISERLNAGMVPYRSGLPVAIGERLNMLLDAGFEPKKLHFMKDLALKAFENKCLDLQKKLNITVGRSTYAYMVPDFSSSLEPNEVFLDFSSFADNVSGFAGTLLNGVDVLVARSPAHYRSDIQKVKAVFKIELIGLKDVIVFSTKGNPSLAAKLSGGDYDGDIAWVCWEPTLVDNFENAEVPECPDLVKEGLIKQDLTTYEQLIARHVDPTAVFLTKSFAFNMQRSMLGICTVFKEHVAYTQSLQGKHSTKEVVWLSTLLSCLVDQLKQGYSFTENDWNRFKELVIKFTPLRPKYKNDDGHFEKNAEHIIDQLMYTAHRTIKNSIEAFHKRLPNPPHWDPDLVTYYKWARGKAETEPEWKTLLNGLDKDIITLKVEWTRKWPRTSRSFQHGEESKAGFAQKTDESYAMFQTILPKTVTALSQSLLRDCYDVEVSDWAHLRASALFYSYHLIKTEMSRFVWFMAGKQLTALKCYSRGGFPPAITPGMYAMLKPDAEYVRRAKANELVWDESMSVTNADEIEDLGDE</sequence>
<evidence type="ECO:0000313" key="5">
    <source>
        <dbReference type="Proteomes" id="UP000235371"/>
    </source>
</evidence>
<feature type="region of interest" description="Disordered" evidence="2">
    <location>
        <begin position="290"/>
        <end position="314"/>
    </location>
</feature>
<protein>
    <recommendedName>
        <fullName evidence="1">RNA-dependent RNA polymerase</fullName>
        <ecNumber evidence="1">2.7.7.48</ecNumber>
    </recommendedName>
</protein>